<feature type="region of interest" description="Disordered" evidence="2">
    <location>
        <begin position="225"/>
        <end position="341"/>
    </location>
</feature>
<dbReference type="OrthoDB" id="5988845at2759"/>
<keyword evidence="4" id="KW-1185">Reference proteome</keyword>
<feature type="coiled-coil region" evidence="1">
    <location>
        <begin position="68"/>
        <end position="160"/>
    </location>
</feature>
<reference evidence="3" key="1">
    <citation type="submission" date="2023-01" db="EMBL/GenBank/DDBJ databases">
        <title>Genome assembly of the deep-sea coral Lophelia pertusa.</title>
        <authorList>
            <person name="Herrera S."/>
            <person name="Cordes E."/>
        </authorList>
    </citation>
    <scope>NUCLEOTIDE SEQUENCE</scope>
    <source>
        <strain evidence="3">USNM1676648</strain>
        <tissue evidence="3">Polyp</tissue>
    </source>
</reference>
<feature type="compositionally biased region" description="Polar residues" evidence="2">
    <location>
        <begin position="393"/>
        <end position="413"/>
    </location>
</feature>
<feature type="compositionally biased region" description="Basic and acidic residues" evidence="2">
    <location>
        <begin position="248"/>
        <end position="265"/>
    </location>
</feature>
<organism evidence="3 4">
    <name type="scientific">Desmophyllum pertusum</name>
    <dbReference type="NCBI Taxonomy" id="174260"/>
    <lineage>
        <taxon>Eukaryota</taxon>
        <taxon>Metazoa</taxon>
        <taxon>Cnidaria</taxon>
        <taxon>Anthozoa</taxon>
        <taxon>Hexacorallia</taxon>
        <taxon>Scleractinia</taxon>
        <taxon>Caryophylliina</taxon>
        <taxon>Caryophylliidae</taxon>
        <taxon>Desmophyllum</taxon>
    </lineage>
</organism>
<feature type="compositionally biased region" description="Low complexity" evidence="2">
    <location>
        <begin position="310"/>
        <end position="325"/>
    </location>
</feature>
<keyword evidence="1" id="KW-0175">Coiled coil</keyword>
<proteinExistence type="predicted"/>
<feature type="compositionally biased region" description="Basic and acidic residues" evidence="2">
    <location>
        <begin position="326"/>
        <end position="341"/>
    </location>
</feature>
<dbReference type="EMBL" id="MU825886">
    <property type="protein sequence ID" value="KAJ7384506.1"/>
    <property type="molecule type" value="Genomic_DNA"/>
</dbReference>
<accession>A0A9X0D2T6</accession>
<feature type="compositionally biased region" description="Basic residues" evidence="2">
    <location>
        <begin position="291"/>
        <end position="301"/>
    </location>
</feature>
<evidence type="ECO:0000313" key="4">
    <source>
        <dbReference type="Proteomes" id="UP001163046"/>
    </source>
</evidence>
<evidence type="ECO:0000256" key="2">
    <source>
        <dbReference type="SAM" id="MobiDB-lite"/>
    </source>
</evidence>
<name>A0A9X0D2T6_9CNID</name>
<feature type="compositionally biased region" description="Basic and acidic residues" evidence="2">
    <location>
        <begin position="225"/>
        <end position="241"/>
    </location>
</feature>
<evidence type="ECO:0000313" key="3">
    <source>
        <dbReference type="EMBL" id="KAJ7384506.1"/>
    </source>
</evidence>
<feature type="region of interest" description="Disordered" evidence="2">
    <location>
        <begin position="360"/>
        <end position="414"/>
    </location>
</feature>
<comment type="caution">
    <text evidence="3">The sequence shown here is derived from an EMBL/GenBank/DDBJ whole genome shotgun (WGS) entry which is preliminary data.</text>
</comment>
<evidence type="ECO:0000256" key="1">
    <source>
        <dbReference type="SAM" id="Coils"/>
    </source>
</evidence>
<dbReference type="AlphaFoldDB" id="A0A9X0D2T6"/>
<sequence>MADNLIEKETNWFSAELRILEAEFEKSKLQVYQDTLFCKRSMVELELLCKNEQLRKSVRVNNKLKEHDSQIQDQLETLSSELQNATSQLQTAQNTLQDEKAQHHLEKKELEDKLNSELERKMEEHITTASNRENVLQDEIRSWQDKHVQASREAEDLMTKLSKKNVAVKTKAVQAKVDVKNTSTMVQVDPQTCDVSVQVQDPTMAKDRSRMDDDDAREIDEDLRETNEISKGKKKVTEAIGKKSNKRMVKENKPRIDKHKSNEKGKKAKGCKGVNEGKEKENVAKAEFAGKKRKVSRKRKASQREDVASQSETTTPAEEQQTTTQVEKRQSSTLAEKQDEFHERANASKIWFIAPSASQEDDIPFQYSKTPGRLQKLEESGQSLEKHGDKSDASTQGPQDGTTASMEKTSPSNERCKVALKDLTPLAVFVEDIANKDFVLESKGEEKNRN</sequence>
<feature type="compositionally biased region" description="Basic and acidic residues" evidence="2">
    <location>
        <begin position="275"/>
        <end position="290"/>
    </location>
</feature>
<feature type="compositionally biased region" description="Basic and acidic residues" evidence="2">
    <location>
        <begin position="375"/>
        <end position="392"/>
    </location>
</feature>
<protein>
    <submittedName>
        <fullName evidence="3">Uncharacterized protein</fullName>
    </submittedName>
</protein>
<dbReference type="Proteomes" id="UP001163046">
    <property type="component" value="Unassembled WGS sequence"/>
</dbReference>
<gene>
    <name evidence="3" type="ORF">OS493_021135</name>
</gene>